<proteinExistence type="predicted"/>
<evidence type="ECO:0000259" key="3">
    <source>
        <dbReference type="Pfam" id="PF24883"/>
    </source>
</evidence>
<dbReference type="PANTHER" id="PTHR10039">
    <property type="entry name" value="AMELOGENIN"/>
    <property type="match status" value="1"/>
</dbReference>
<dbReference type="AlphaFoldDB" id="A0AAD5X7V8"/>
<gene>
    <name evidence="4" type="ORF">HK100_008213</name>
</gene>
<evidence type="ECO:0000313" key="5">
    <source>
        <dbReference type="Proteomes" id="UP001211907"/>
    </source>
</evidence>
<dbReference type="PANTHER" id="PTHR10039:SF14">
    <property type="entry name" value="NACHT DOMAIN-CONTAINING PROTEIN"/>
    <property type="match status" value="1"/>
</dbReference>
<reference evidence="4" key="1">
    <citation type="submission" date="2020-05" db="EMBL/GenBank/DDBJ databases">
        <title>Phylogenomic resolution of chytrid fungi.</title>
        <authorList>
            <person name="Stajich J.E."/>
            <person name="Amses K."/>
            <person name="Simmons R."/>
            <person name="Seto K."/>
            <person name="Myers J."/>
            <person name="Bonds A."/>
            <person name="Quandt C.A."/>
            <person name="Barry K."/>
            <person name="Liu P."/>
            <person name="Grigoriev I."/>
            <person name="Longcore J.E."/>
            <person name="James T.Y."/>
        </authorList>
    </citation>
    <scope>NUCLEOTIDE SEQUENCE</scope>
    <source>
        <strain evidence="4">JEL0513</strain>
    </source>
</reference>
<dbReference type="EMBL" id="JADGJH010003966">
    <property type="protein sequence ID" value="KAJ3087872.1"/>
    <property type="molecule type" value="Genomic_DNA"/>
</dbReference>
<name>A0AAD5X7V8_9FUNG</name>
<keyword evidence="1" id="KW-0677">Repeat</keyword>
<sequence length="502" mass="57150">MNVRAAIHREFPTIKIWMDIDNIGDTSANIYNEMNYAILNSEAVLESTNCEREISHAADQKQTLIVARLFIESDAEMRELKEKYGSSFLITAGRLYANFKDLEHTSKEWMDQFRIVAKHIRTYIPVFRNPNDAVEADAVVSTERLTESVRSRNLFNWPNPDNDNDDIDEITLNIPETQIGVSTKIKSIYEWDYFEVKIKKLLLGGRPSVFTEGRLNELLEKQWQAKNHNPNSPDLFELWVRETQPIVSLQVPSNAVLYVIEPNNTKSVLRFAEPVQEFKKFQTICIRFQKVSAQLDFDLGKSANMFHNDLQIDTDENVTSLFGSPTAEISSDTDELPADESHHKNAITVQVQLNSENSETPQEPIYPTPLDDQIEFDSDNDTHTTEPKLSPVTTDNSILNEILVWLSPVDFTSDLDKFSQAYVSGTREIILNAIVDWMKTDQSSTLCQLGGAGVGKTMLAWLLHSQAPRFSYQVGAYFFCKHNDEQKNNPRNIVSTLASQLA</sequence>
<organism evidence="4 5">
    <name type="scientific">Physocladia obscura</name>
    <dbReference type="NCBI Taxonomy" id="109957"/>
    <lineage>
        <taxon>Eukaryota</taxon>
        <taxon>Fungi</taxon>
        <taxon>Fungi incertae sedis</taxon>
        <taxon>Chytridiomycota</taxon>
        <taxon>Chytridiomycota incertae sedis</taxon>
        <taxon>Chytridiomycetes</taxon>
        <taxon>Chytridiales</taxon>
        <taxon>Chytriomycetaceae</taxon>
        <taxon>Physocladia</taxon>
    </lineage>
</organism>
<evidence type="ECO:0000256" key="1">
    <source>
        <dbReference type="ARBA" id="ARBA00022737"/>
    </source>
</evidence>
<keyword evidence="5" id="KW-1185">Reference proteome</keyword>
<feature type="domain" description="Nephrocystin 3-like N-terminal" evidence="3">
    <location>
        <begin position="427"/>
        <end position="502"/>
    </location>
</feature>
<feature type="non-terminal residue" evidence="4">
    <location>
        <position position="1"/>
    </location>
</feature>
<accession>A0AAD5X7V8</accession>
<evidence type="ECO:0000256" key="2">
    <source>
        <dbReference type="SAM" id="MobiDB-lite"/>
    </source>
</evidence>
<dbReference type="Proteomes" id="UP001211907">
    <property type="component" value="Unassembled WGS sequence"/>
</dbReference>
<comment type="caution">
    <text evidence="4">The sequence shown here is derived from an EMBL/GenBank/DDBJ whole genome shotgun (WGS) entry which is preliminary data.</text>
</comment>
<feature type="region of interest" description="Disordered" evidence="2">
    <location>
        <begin position="354"/>
        <end position="392"/>
    </location>
</feature>
<dbReference type="Pfam" id="PF24883">
    <property type="entry name" value="NPHP3_N"/>
    <property type="match status" value="1"/>
</dbReference>
<dbReference type="InterPro" id="IPR056884">
    <property type="entry name" value="NPHP3-like_N"/>
</dbReference>
<evidence type="ECO:0000313" key="4">
    <source>
        <dbReference type="EMBL" id="KAJ3087872.1"/>
    </source>
</evidence>
<protein>
    <recommendedName>
        <fullName evidence="3">Nephrocystin 3-like N-terminal domain-containing protein</fullName>
    </recommendedName>
</protein>